<dbReference type="EMBL" id="BK015152">
    <property type="protein sequence ID" value="DAD93048.1"/>
    <property type="molecule type" value="Genomic_DNA"/>
</dbReference>
<organism evidence="1">
    <name type="scientific">Siphoviridae sp. ctHEr2</name>
    <dbReference type="NCBI Taxonomy" id="2826229"/>
    <lineage>
        <taxon>Viruses</taxon>
        <taxon>Duplodnaviria</taxon>
        <taxon>Heunggongvirae</taxon>
        <taxon>Uroviricota</taxon>
        <taxon>Caudoviricetes</taxon>
    </lineage>
</organism>
<reference evidence="1" key="1">
    <citation type="journal article" date="2021" name="Proc. Natl. Acad. Sci. U.S.A.">
        <title>A Catalog of Tens of Thousands of Viruses from Human Metagenomes Reveals Hidden Associations with Chronic Diseases.</title>
        <authorList>
            <person name="Tisza M.J."/>
            <person name="Buck C.B."/>
        </authorList>
    </citation>
    <scope>NUCLEOTIDE SEQUENCE</scope>
    <source>
        <strain evidence="1">CtHEr2</strain>
    </source>
</reference>
<proteinExistence type="predicted"/>
<name>A0A8S5NFR8_9CAUD</name>
<accession>A0A8S5NFR8</accession>
<protein>
    <recommendedName>
        <fullName evidence="2">PD-(D/E)XK endonuclease-like domain-containing protein</fullName>
    </recommendedName>
</protein>
<dbReference type="Gene3D" id="3.90.320.10">
    <property type="match status" value="1"/>
</dbReference>
<sequence>MWRRSWMRFADHPRLQGEHAFLGASRYHWINYSDERLAASYRTAQAAALGTRLHALAAEHIRLGMRMPRNRATFNMYVNDAIGFRMTPEQVLFYSVNAFGTADAISFEEKQKRLRIHDLKTGTTPASMAQLRVYAALFCLEYGMSPFELDMDLRIYQNDDILTEETEPEEIARIMGAIRHFDKIIEELKEGQ</sequence>
<dbReference type="InterPro" id="IPR011604">
    <property type="entry name" value="PDDEXK-like_dom_sf"/>
</dbReference>
<evidence type="ECO:0008006" key="2">
    <source>
        <dbReference type="Google" id="ProtNLM"/>
    </source>
</evidence>
<evidence type="ECO:0000313" key="1">
    <source>
        <dbReference type="EMBL" id="DAD93048.1"/>
    </source>
</evidence>